<feature type="compositionally biased region" description="Low complexity" evidence="1">
    <location>
        <begin position="182"/>
        <end position="194"/>
    </location>
</feature>
<dbReference type="OrthoDB" id="9803091at2"/>
<dbReference type="SUPFAM" id="SSF53756">
    <property type="entry name" value="UDP-Glycosyltransferase/glycogen phosphorylase"/>
    <property type="match status" value="1"/>
</dbReference>
<keyword evidence="4" id="KW-0808">Transferase</keyword>
<dbReference type="HOGENOM" id="CLU_009583_0_3_7"/>
<accession>Q72WN5</accession>
<dbReference type="PANTHER" id="PTHR12526:SF630">
    <property type="entry name" value="GLYCOSYLTRANSFERASE"/>
    <property type="match status" value="1"/>
</dbReference>
<dbReference type="Pfam" id="PF13439">
    <property type="entry name" value="Glyco_transf_4"/>
    <property type="match status" value="1"/>
</dbReference>
<feature type="compositionally biased region" description="Low complexity" evidence="1">
    <location>
        <begin position="204"/>
        <end position="215"/>
    </location>
</feature>
<organism evidence="4 5">
    <name type="scientific">Nitratidesulfovibrio vulgaris (strain ATCC 29579 / DSM 644 / CCUG 34227 / NCIMB 8303 / VKM B-1760 / Hildenborough)</name>
    <name type="common">Desulfovibrio vulgaris</name>
    <dbReference type="NCBI Taxonomy" id="882"/>
    <lineage>
        <taxon>Bacteria</taxon>
        <taxon>Pseudomonadati</taxon>
        <taxon>Thermodesulfobacteriota</taxon>
        <taxon>Desulfovibrionia</taxon>
        <taxon>Desulfovibrionales</taxon>
        <taxon>Desulfovibrionaceae</taxon>
        <taxon>Nitratidesulfovibrio</taxon>
    </lineage>
</organism>
<geneLocation type="plasmid" evidence="4 5">
    <name>pDV</name>
</geneLocation>
<dbReference type="InterPro" id="IPR001296">
    <property type="entry name" value="Glyco_trans_1"/>
</dbReference>
<dbReference type="PATRIC" id="fig|882.5.peg.3130"/>
<feature type="compositionally biased region" description="Low complexity" evidence="1">
    <location>
        <begin position="436"/>
        <end position="456"/>
    </location>
</feature>
<name>Q72WN5_NITV2</name>
<feature type="domain" description="Glycosyltransferase subfamily 4-like N-terminal" evidence="3">
    <location>
        <begin position="48"/>
        <end position="171"/>
    </location>
</feature>
<feature type="domain" description="Glycosyl transferase family 1" evidence="2">
    <location>
        <begin position="226"/>
        <end position="380"/>
    </location>
</feature>
<dbReference type="PANTHER" id="PTHR12526">
    <property type="entry name" value="GLYCOSYLTRANSFERASE"/>
    <property type="match status" value="1"/>
</dbReference>
<dbReference type="Gene3D" id="3.40.50.2000">
    <property type="entry name" value="Glycogen Phosphorylase B"/>
    <property type="match status" value="2"/>
</dbReference>
<dbReference type="EnsemblBacteria" id="AAS94401">
    <property type="protein sequence ID" value="AAS94401"/>
    <property type="gene ID" value="DVUA0054"/>
</dbReference>
<dbReference type="EMBL" id="AE017286">
    <property type="protein sequence ID" value="AAS94401.1"/>
    <property type="molecule type" value="Genomic_DNA"/>
</dbReference>
<feature type="region of interest" description="Disordered" evidence="1">
    <location>
        <begin position="180"/>
        <end position="227"/>
    </location>
</feature>
<dbReference type="InterPro" id="IPR028098">
    <property type="entry name" value="Glyco_trans_4-like_N"/>
</dbReference>
<evidence type="ECO:0000259" key="2">
    <source>
        <dbReference type="Pfam" id="PF00534"/>
    </source>
</evidence>
<feature type="region of interest" description="Disordered" evidence="1">
    <location>
        <begin position="421"/>
        <end position="466"/>
    </location>
</feature>
<evidence type="ECO:0000313" key="5">
    <source>
        <dbReference type="Proteomes" id="UP000002194"/>
    </source>
</evidence>
<dbReference type="CDD" id="cd03807">
    <property type="entry name" value="GT4_WbnK-like"/>
    <property type="match status" value="1"/>
</dbReference>
<evidence type="ECO:0000259" key="3">
    <source>
        <dbReference type="Pfam" id="PF13439"/>
    </source>
</evidence>
<dbReference type="PhylomeDB" id="Q72WN5"/>
<dbReference type="SMR" id="Q72WN5"/>
<dbReference type="RefSeq" id="WP_011176632.1">
    <property type="nucleotide sequence ID" value="NC_005863.1"/>
</dbReference>
<keyword evidence="4" id="KW-0614">Plasmid</keyword>
<dbReference type="GO" id="GO:0016757">
    <property type="term" value="F:glycosyltransferase activity"/>
    <property type="evidence" value="ECO:0007669"/>
    <property type="project" value="InterPro"/>
</dbReference>
<evidence type="ECO:0000256" key="1">
    <source>
        <dbReference type="SAM" id="MobiDB-lite"/>
    </source>
</evidence>
<protein>
    <submittedName>
        <fullName evidence="4">Glycosyl transferase, group 1 family protein</fullName>
    </submittedName>
</protein>
<gene>
    <name evidence="4" type="ordered locus">DVUA0054</name>
</gene>
<dbReference type="CAZy" id="GT4">
    <property type="family name" value="Glycosyltransferase Family 4"/>
</dbReference>
<dbReference type="KEGG" id="dvu:DVUA0054"/>
<sequence length="466" mass="49948">MRPHVMQLIFRLAPGGAERLALTTLDKAGSMIRGSVCGLFGHTGPLVAELEQRRIPWFGLDVIGRSRLPGIMRLAALLRRQRVDVLHVQAAYLLQWAAPAAWLTGTRLVYTEHSSHTFETQPRMARLVRWMAPFLGGMSCVTERLRRYMTDRMGIAPHRVRLIRNGVDVERFSPHGPVAPLPDGWAHAAAPASADHGDHGDGAGDAASTGPAAPARRPDGAASGDSGDRVVIGNVARFCEAKDHPGLLRAFHDVQSTHPAARLLLVGDGETRPQAEALRDALALGGTVHFAGTRQDVPALLRAMTVFVLSSRHEGMPVAVLEAMACGVPVVTTDVGGIGELVRDGETARIVPPGDPQALADALRWMLDHPAERMAMRDRALAMVRARCGHDVMVRGYLDLYGVADASSFALPRTGYATVSPASASVSASRISEPAPRTSESTSRTSESTPRTSGPTAPSPDRRNRP</sequence>
<dbReference type="AlphaFoldDB" id="Q72WN5"/>
<dbReference type="Proteomes" id="UP000002194">
    <property type="component" value="Plasmid pDV"/>
</dbReference>
<reference evidence="4 5" key="1">
    <citation type="journal article" date="2004" name="Nat. Biotechnol.">
        <title>The genome sequence of the anaerobic, sulfate-reducing bacterium Desulfovibrio vulgaris Hildenborough.</title>
        <authorList>
            <person name="Heidelberg J.F."/>
            <person name="Seshadri R."/>
            <person name="Haveman S.A."/>
            <person name="Hemme C.L."/>
            <person name="Paulsen I.T."/>
            <person name="Kolonay J.F."/>
            <person name="Eisen J.A."/>
            <person name="Ward N."/>
            <person name="Methe B."/>
            <person name="Brinkac L.M."/>
            <person name="Daugherty S.C."/>
            <person name="Deboy R.T."/>
            <person name="Dodson R.J."/>
            <person name="Durkin A.S."/>
            <person name="Madupu R."/>
            <person name="Nelson W.C."/>
            <person name="Sullivan S.A."/>
            <person name="Fouts D."/>
            <person name="Haft D.H."/>
            <person name="Selengut J."/>
            <person name="Peterson J.D."/>
            <person name="Davidsen T.M."/>
            <person name="Zafar N."/>
            <person name="Zhou L."/>
            <person name="Radune D."/>
            <person name="Dimitrov G."/>
            <person name="Hance M."/>
            <person name="Tran K."/>
            <person name="Khouri H."/>
            <person name="Gill J."/>
            <person name="Utterback T.R."/>
            <person name="Feldblyum T.V."/>
            <person name="Wall J.D."/>
            <person name="Voordouw G."/>
            <person name="Fraser C.M."/>
        </authorList>
    </citation>
    <scope>NUCLEOTIDE SEQUENCE [LARGE SCALE GENOMIC DNA]</scope>
    <source>
        <strain evidence="5">ATCC 29579 / DSM 644 / NCIMB 8303 / VKM B-1760 / Hildenborough</strain>
        <plasmid evidence="5">pDV</plasmid>
    </source>
</reference>
<evidence type="ECO:0000313" key="4">
    <source>
        <dbReference type="EMBL" id="AAS94401.1"/>
    </source>
</evidence>
<keyword evidence="5" id="KW-1185">Reference proteome</keyword>
<dbReference type="Pfam" id="PF00534">
    <property type="entry name" value="Glycos_transf_1"/>
    <property type="match status" value="1"/>
</dbReference>
<proteinExistence type="predicted"/>